<dbReference type="AlphaFoldDB" id="A0A6B8W5M3"/>
<dbReference type="Proteomes" id="UP000424462">
    <property type="component" value="Chromosome"/>
</dbReference>
<evidence type="ECO:0000313" key="4">
    <source>
        <dbReference type="Proteomes" id="UP000424462"/>
    </source>
</evidence>
<dbReference type="SUPFAM" id="SSF56059">
    <property type="entry name" value="Glutathione synthetase ATP-binding domain-like"/>
    <property type="match status" value="1"/>
</dbReference>
<sequence>MNILLSSVGRRPYLVRWFQEALLANGLEGRVIAADLDPLSPASAFTADFLVAPRVDDPAYPGWLNRVLQEWEVDLAVSINDFELSEWARLPNAEQWRSLVRFNSDTQNLIEDKYAMAAVLDQHGILNPLTWLGNQPPALGWENGEYVTKGRFGSASRGLRFTSATDLYEAITSATGEVTTRQGKPALGQRKEEPRSLVIVQEMIHGVEYGLDVVCDLQGEFSGVLARRKIAMRAGETDRAESVDGIQFEALARQLAEAVPHPGTMDVDVIVDAAGQCHVIDINPRFGGGYPFSHLAGARIPDAYVAWAAGLEPPARCLESNHGVVGGKMVEAVRIS</sequence>
<dbReference type="GO" id="GO:0005524">
    <property type="term" value="F:ATP binding"/>
    <property type="evidence" value="ECO:0007669"/>
    <property type="project" value="UniProtKB-UniRule"/>
</dbReference>
<dbReference type="Gene3D" id="3.30.470.20">
    <property type="entry name" value="ATP-grasp fold, B domain"/>
    <property type="match status" value="1"/>
</dbReference>
<dbReference type="Gene3D" id="3.40.50.20">
    <property type="match status" value="1"/>
</dbReference>
<dbReference type="EMBL" id="CP046455">
    <property type="protein sequence ID" value="QGU07267.1"/>
    <property type="molecule type" value="Genomic_DNA"/>
</dbReference>
<evidence type="ECO:0000259" key="2">
    <source>
        <dbReference type="PROSITE" id="PS50975"/>
    </source>
</evidence>
<organism evidence="3 4">
    <name type="scientific">Corynebacterium occultum</name>
    <dbReference type="NCBI Taxonomy" id="2675219"/>
    <lineage>
        <taxon>Bacteria</taxon>
        <taxon>Bacillati</taxon>
        <taxon>Actinomycetota</taxon>
        <taxon>Actinomycetes</taxon>
        <taxon>Mycobacteriales</taxon>
        <taxon>Corynebacteriaceae</taxon>
        <taxon>Corynebacterium</taxon>
    </lineage>
</organism>
<evidence type="ECO:0000256" key="1">
    <source>
        <dbReference type="PROSITE-ProRule" id="PRU00409"/>
    </source>
</evidence>
<dbReference type="RefSeq" id="WP_156230779.1">
    <property type="nucleotide sequence ID" value="NZ_CP046455.1"/>
</dbReference>
<evidence type="ECO:0000313" key="3">
    <source>
        <dbReference type="EMBL" id="QGU07267.1"/>
    </source>
</evidence>
<gene>
    <name evidence="3" type="ORF">COCCU_06645</name>
</gene>
<dbReference type="KEGG" id="cok:COCCU_06645"/>
<dbReference type="GO" id="GO:0046872">
    <property type="term" value="F:metal ion binding"/>
    <property type="evidence" value="ECO:0007669"/>
    <property type="project" value="InterPro"/>
</dbReference>
<dbReference type="Pfam" id="PF15632">
    <property type="entry name" value="ATPgrasp_Ter"/>
    <property type="match status" value="1"/>
</dbReference>
<reference evidence="3 4" key="1">
    <citation type="submission" date="2019-11" db="EMBL/GenBank/DDBJ databases">
        <title>Complete genome sequence of Corynebacterium kalinowskii 1959, a novel Corynebacterium species isolated from soil of a small paddock in Vilsendorf, Germany.</title>
        <authorList>
            <person name="Schaffert L."/>
            <person name="Ruwe M."/>
            <person name="Milse J."/>
            <person name="Hanuschka K."/>
            <person name="Ortseifen V."/>
            <person name="Droste J."/>
            <person name="Brandt D."/>
            <person name="Schlueter L."/>
            <person name="Kutter Y."/>
            <person name="Vinke S."/>
            <person name="Viehoefer P."/>
            <person name="Jacob L."/>
            <person name="Luebke N.-C."/>
            <person name="Schulte-Berndt E."/>
            <person name="Hain C."/>
            <person name="Linder M."/>
            <person name="Schmidt P."/>
            <person name="Wollenschlaeger L."/>
            <person name="Luttermann T."/>
            <person name="Thieme E."/>
            <person name="Hassa J."/>
            <person name="Haak M."/>
            <person name="Wittchen M."/>
            <person name="Mentz A."/>
            <person name="Persicke M."/>
            <person name="Busche T."/>
            <person name="Ruckert C."/>
        </authorList>
    </citation>
    <scope>NUCLEOTIDE SEQUENCE [LARGE SCALE GENOMIC DNA]</scope>
    <source>
        <strain evidence="3 4">2039</strain>
    </source>
</reference>
<dbReference type="InterPro" id="IPR048764">
    <property type="entry name" value="PylC_N"/>
</dbReference>
<dbReference type="InterPro" id="IPR011761">
    <property type="entry name" value="ATP-grasp"/>
</dbReference>
<feature type="domain" description="ATP-grasp" evidence="2">
    <location>
        <begin position="117"/>
        <end position="309"/>
    </location>
</feature>
<name>A0A6B8W5M3_9CORY</name>
<accession>A0A6B8W5M3</accession>
<protein>
    <submittedName>
        <fullName evidence="3">Carbamoyl phosphate synthase-like protein</fullName>
    </submittedName>
</protein>
<dbReference type="PROSITE" id="PS50975">
    <property type="entry name" value="ATP_GRASP"/>
    <property type="match status" value="1"/>
</dbReference>
<keyword evidence="1" id="KW-0547">Nucleotide-binding</keyword>
<dbReference type="Pfam" id="PF21360">
    <property type="entry name" value="PylC-like_N"/>
    <property type="match status" value="1"/>
</dbReference>
<proteinExistence type="predicted"/>
<keyword evidence="1" id="KW-0067">ATP-binding</keyword>
<keyword evidence="4" id="KW-1185">Reference proteome</keyword>